<gene>
    <name evidence="1" type="ORF">Ato02nite_025850</name>
</gene>
<evidence type="ECO:0000313" key="2">
    <source>
        <dbReference type="Proteomes" id="UP000677082"/>
    </source>
</evidence>
<proteinExistence type="predicted"/>
<reference evidence="1 2" key="1">
    <citation type="submission" date="2021-03" db="EMBL/GenBank/DDBJ databases">
        <title>Whole genome shotgun sequence of Actinoplanes toevensis NBRC 105298.</title>
        <authorList>
            <person name="Komaki H."/>
            <person name="Tamura T."/>
        </authorList>
    </citation>
    <scope>NUCLEOTIDE SEQUENCE [LARGE SCALE GENOMIC DNA]</scope>
    <source>
        <strain evidence="1 2">NBRC 105298</strain>
    </source>
</reference>
<sequence>MLHFSRSGGALRTDVTTVPLVDPPTRGIYSITPRRAPHPAAAPLIGELLAAFEPVSRTE</sequence>
<comment type="caution">
    <text evidence="1">The sequence shown here is derived from an EMBL/GenBank/DDBJ whole genome shotgun (WGS) entry which is preliminary data.</text>
</comment>
<dbReference type="Proteomes" id="UP000677082">
    <property type="component" value="Unassembled WGS sequence"/>
</dbReference>
<evidence type="ECO:0000313" key="1">
    <source>
        <dbReference type="EMBL" id="GIM90792.1"/>
    </source>
</evidence>
<dbReference type="AlphaFoldDB" id="A0A919T978"/>
<evidence type="ECO:0008006" key="3">
    <source>
        <dbReference type="Google" id="ProtNLM"/>
    </source>
</evidence>
<organism evidence="1 2">
    <name type="scientific">Paractinoplanes toevensis</name>
    <dbReference type="NCBI Taxonomy" id="571911"/>
    <lineage>
        <taxon>Bacteria</taxon>
        <taxon>Bacillati</taxon>
        <taxon>Actinomycetota</taxon>
        <taxon>Actinomycetes</taxon>
        <taxon>Micromonosporales</taxon>
        <taxon>Micromonosporaceae</taxon>
        <taxon>Paractinoplanes</taxon>
    </lineage>
</organism>
<accession>A0A919T978</accession>
<keyword evidence="2" id="KW-1185">Reference proteome</keyword>
<name>A0A919T978_9ACTN</name>
<protein>
    <recommendedName>
        <fullName evidence="3">LysR family transcriptional regulator</fullName>
    </recommendedName>
</protein>
<dbReference type="EMBL" id="BOQN01000038">
    <property type="protein sequence ID" value="GIM90792.1"/>
    <property type="molecule type" value="Genomic_DNA"/>
</dbReference>